<dbReference type="EMBL" id="WHWC01000018">
    <property type="protein sequence ID" value="KAG8364510.1"/>
    <property type="molecule type" value="Genomic_DNA"/>
</dbReference>
<sequence>MVYCRSDAASLCLSCDRTIHSANALAKRHSRTLVCERCNSQPALVRCIEERISLCQNCDWMGHVGSNMTPPRKKQAVNCYSGCPSAAELSAIWSFILDLPSVGDSTCEQGMSSMIIADNKPSDNVQDSSLLVDPHKVDMSESMIPMESLAPFDSKVQNADQPAGSSRSAMPKLSATVTKQRQLMNHVIMCNCHMTLCLVTACCLLYGNSTPTILDHRVNRAMVIHFSPVRSYLEHDSSTVFLCGEKAPVESEHDGLYDDFNMDEIDLNFENYEDLFGVAHHNPEQLFENDGVDGLFGLKDMSESSCQGAFPAEGSSVGRLHVLQPACSNAVSVDSVISCKTEPNLRFTSQAHSGLSFSGLTGESSAGEYQDCGVSSMLMMGEPPWNPPGPESSLFPSVRSEAVMRYKEKKKARKFEKKVRYESRKARADVRRRVKGRFVKAVDEEEPCLRPAMIRVSNVSHMAVDLDIGDDGFEKDEKEVVFVVSIQRLGTVIFGFSYFSFVFDSSAIYCPGLADSC</sequence>
<keyword evidence="6 7" id="KW-0539">Nucleus</keyword>
<name>A0AAV6WC65_9LAMI</name>
<protein>
    <recommendedName>
        <fullName evidence="8">CCT domain-containing protein</fullName>
    </recommendedName>
</protein>
<dbReference type="GO" id="GO:0008270">
    <property type="term" value="F:zinc ion binding"/>
    <property type="evidence" value="ECO:0007669"/>
    <property type="project" value="UniProtKB-KW"/>
</dbReference>
<dbReference type="PANTHER" id="PTHR31717:SF131">
    <property type="entry name" value="ZINC FINGER PROTEIN CONSTANS-LIKE 9"/>
    <property type="match status" value="1"/>
</dbReference>
<keyword evidence="2" id="KW-0479">Metal-binding</keyword>
<keyword evidence="4" id="KW-0863">Zinc-finger</keyword>
<keyword evidence="5" id="KW-0862">Zinc</keyword>
<comment type="caution">
    <text evidence="9">The sequence shown here is derived from an EMBL/GenBank/DDBJ whole genome shotgun (WGS) entry which is preliminary data.</text>
</comment>
<dbReference type="PANTHER" id="PTHR31717">
    <property type="entry name" value="ZINC FINGER PROTEIN CONSTANS-LIKE 10"/>
    <property type="match status" value="1"/>
</dbReference>
<keyword evidence="10" id="KW-1185">Reference proteome</keyword>
<dbReference type="AlphaFoldDB" id="A0AAV6WC65"/>
<evidence type="ECO:0000256" key="6">
    <source>
        <dbReference type="ARBA" id="ARBA00023242"/>
    </source>
</evidence>
<comment type="subcellular location">
    <subcellularLocation>
        <location evidence="1 7">Nucleus</location>
    </subcellularLocation>
</comment>
<feature type="domain" description="CCT" evidence="8">
    <location>
        <begin position="399"/>
        <end position="441"/>
    </location>
</feature>
<dbReference type="CDD" id="cd19821">
    <property type="entry name" value="Bbox1_BBX-like"/>
    <property type="match status" value="2"/>
</dbReference>
<evidence type="ECO:0000256" key="2">
    <source>
        <dbReference type="ARBA" id="ARBA00022723"/>
    </source>
</evidence>
<proteinExistence type="predicted"/>
<accession>A0AAV6WC65</accession>
<dbReference type="GO" id="GO:0005634">
    <property type="term" value="C:nucleus"/>
    <property type="evidence" value="ECO:0007669"/>
    <property type="project" value="UniProtKB-SubCell"/>
</dbReference>
<evidence type="ECO:0000259" key="8">
    <source>
        <dbReference type="PROSITE" id="PS51017"/>
    </source>
</evidence>
<evidence type="ECO:0000256" key="5">
    <source>
        <dbReference type="ARBA" id="ARBA00022833"/>
    </source>
</evidence>
<dbReference type="InterPro" id="IPR049808">
    <property type="entry name" value="CONSTANS-like_Bbox1"/>
</dbReference>
<dbReference type="Pfam" id="PF06203">
    <property type="entry name" value="CCT"/>
    <property type="match status" value="1"/>
</dbReference>
<evidence type="ECO:0000256" key="4">
    <source>
        <dbReference type="ARBA" id="ARBA00022771"/>
    </source>
</evidence>
<evidence type="ECO:0000256" key="1">
    <source>
        <dbReference type="ARBA" id="ARBA00004123"/>
    </source>
</evidence>
<dbReference type="Proteomes" id="UP000826271">
    <property type="component" value="Unassembled WGS sequence"/>
</dbReference>
<reference evidence="9" key="1">
    <citation type="submission" date="2019-10" db="EMBL/GenBank/DDBJ databases">
        <authorList>
            <person name="Zhang R."/>
            <person name="Pan Y."/>
            <person name="Wang J."/>
            <person name="Ma R."/>
            <person name="Yu S."/>
        </authorList>
    </citation>
    <scope>NUCLEOTIDE SEQUENCE</scope>
    <source>
        <strain evidence="9">LA-IB0</strain>
        <tissue evidence="9">Leaf</tissue>
    </source>
</reference>
<evidence type="ECO:0000313" key="9">
    <source>
        <dbReference type="EMBL" id="KAG8364510.1"/>
    </source>
</evidence>
<organism evidence="9 10">
    <name type="scientific">Buddleja alternifolia</name>
    <dbReference type="NCBI Taxonomy" id="168488"/>
    <lineage>
        <taxon>Eukaryota</taxon>
        <taxon>Viridiplantae</taxon>
        <taxon>Streptophyta</taxon>
        <taxon>Embryophyta</taxon>
        <taxon>Tracheophyta</taxon>
        <taxon>Spermatophyta</taxon>
        <taxon>Magnoliopsida</taxon>
        <taxon>eudicotyledons</taxon>
        <taxon>Gunneridae</taxon>
        <taxon>Pentapetalae</taxon>
        <taxon>asterids</taxon>
        <taxon>lamiids</taxon>
        <taxon>Lamiales</taxon>
        <taxon>Scrophulariaceae</taxon>
        <taxon>Buddlejeae</taxon>
        <taxon>Buddleja</taxon>
    </lineage>
</organism>
<dbReference type="InterPro" id="IPR010402">
    <property type="entry name" value="CCT_domain"/>
</dbReference>
<keyword evidence="3" id="KW-0677">Repeat</keyword>
<evidence type="ECO:0000256" key="7">
    <source>
        <dbReference type="PROSITE-ProRule" id="PRU00357"/>
    </source>
</evidence>
<evidence type="ECO:0000256" key="3">
    <source>
        <dbReference type="ARBA" id="ARBA00022737"/>
    </source>
</evidence>
<evidence type="ECO:0000313" key="10">
    <source>
        <dbReference type="Proteomes" id="UP000826271"/>
    </source>
</evidence>
<gene>
    <name evidence="9" type="ORF">BUALT_Bualt18G0004700</name>
</gene>
<dbReference type="PROSITE" id="PS51017">
    <property type="entry name" value="CCT"/>
    <property type="match status" value="1"/>
</dbReference>